<organism evidence="6 7">
    <name type="scientific">Gnathostoma spinigerum</name>
    <dbReference type="NCBI Taxonomy" id="75299"/>
    <lineage>
        <taxon>Eukaryota</taxon>
        <taxon>Metazoa</taxon>
        <taxon>Ecdysozoa</taxon>
        <taxon>Nematoda</taxon>
        <taxon>Chromadorea</taxon>
        <taxon>Rhabditida</taxon>
        <taxon>Spirurina</taxon>
        <taxon>Gnathostomatomorpha</taxon>
        <taxon>Gnathostomatoidea</taxon>
        <taxon>Gnathostomatidae</taxon>
        <taxon>Gnathostoma</taxon>
    </lineage>
</organism>
<comment type="caution">
    <text evidence="6">The sequence shown here is derived from an EMBL/GenBank/DDBJ whole genome shotgun (WGS) entry which is preliminary data.</text>
</comment>
<keyword evidence="7" id="KW-1185">Reference proteome</keyword>
<gene>
    <name evidence="6" type="ORF">AB6A40_002230</name>
</gene>
<dbReference type="PANTHER" id="PTHR23259:SF82">
    <property type="entry name" value="SERINE PROTEASE INHIBITOR 1 PROTEIN"/>
    <property type="match status" value="1"/>
</dbReference>
<dbReference type="GO" id="GO:0004867">
    <property type="term" value="F:serine-type endopeptidase inhibitor activity"/>
    <property type="evidence" value="ECO:0007669"/>
    <property type="project" value="UniProtKB-KW"/>
</dbReference>
<dbReference type="AlphaFoldDB" id="A0ABD6EDR2"/>
<dbReference type="Proteomes" id="UP001608902">
    <property type="component" value="Unassembled WGS sequence"/>
</dbReference>
<evidence type="ECO:0000256" key="2">
    <source>
        <dbReference type="ARBA" id="ARBA00022900"/>
    </source>
</evidence>
<protein>
    <recommendedName>
        <fullName evidence="5">TIL domain-containing protein</fullName>
    </recommendedName>
</protein>
<dbReference type="CDD" id="cd19941">
    <property type="entry name" value="TIL"/>
    <property type="match status" value="2"/>
</dbReference>
<evidence type="ECO:0000256" key="4">
    <source>
        <dbReference type="SAM" id="SignalP"/>
    </source>
</evidence>
<keyword evidence="2" id="KW-0722">Serine protease inhibitor</keyword>
<keyword evidence="4" id="KW-0732">Signal</keyword>
<feature type="signal peptide" evidence="4">
    <location>
        <begin position="1"/>
        <end position="20"/>
    </location>
</feature>
<evidence type="ECO:0000259" key="5">
    <source>
        <dbReference type="Pfam" id="PF01826"/>
    </source>
</evidence>
<dbReference type="Pfam" id="PF01826">
    <property type="entry name" value="TIL"/>
    <property type="match status" value="1"/>
</dbReference>
<keyword evidence="1" id="KW-0646">Protease inhibitor</keyword>
<feature type="domain" description="TIL" evidence="5">
    <location>
        <begin position="114"/>
        <end position="168"/>
    </location>
</feature>
<sequence>MKRLCLIFFLVNLLSSTTNAFTHKDIISLFGLEPDEEIDTCENPCGENEVYVKNKRCSESCADGWQIALSSLDEAEKPSETDCERKKGCQCAQGYFRDKSGKCVDIYECPRPKCPKNQKWSDGEAHCSATCYDLKGRICLPIVIPGCRCKKGFVRLLEGKGCMPASKCTKEIAEAQFVSDLEELDIAGYLPEELDFLGKVKDLPYLNPPDDVEPVKSADKSSC</sequence>
<evidence type="ECO:0000313" key="7">
    <source>
        <dbReference type="Proteomes" id="UP001608902"/>
    </source>
</evidence>
<evidence type="ECO:0000313" key="6">
    <source>
        <dbReference type="EMBL" id="MFH4975521.1"/>
    </source>
</evidence>
<evidence type="ECO:0000256" key="1">
    <source>
        <dbReference type="ARBA" id="ARBA00022690"/>
    </source>
</evidence>
<reference evidence="6 7" key="1">
    <citation type="submission" date="2024-08" db="EMBL/GenBank/DDBJ databases">
        <title>Gnathostoma spinigerum genome.</title>
        <authorList>
            <person name="Gonzalez-Bertolin B."/>
            <person name="Monzon S."/>
            <person name="Zaballos A."/>
            <person name="Jimenez P."/>
            <person name="Dekumyoy P."/>
            <person name="Varona S."/>
            <person name="Cuesta I."/>
            <person name="Sumanam S."/>
            <person name="Adisakwattana P."/>
            <person name="Gasser R.B."/>
            <person name="Hernandez-Gonzalez A."/>
            <person name="Young N.D."/>
            <person name="Perteguer M.J."/>
        </authorList>
    </citation>
    <scope>NUCLEOTIDE SEQUENCE [LARGE SCALE GENOMIC DNA]</scope>
    <source>
        <strain evidence="6">AL3</strain>
        <tissue evidence="6">Liver</tissue>
    </source>
</reference>
<proteinExistence type="predicted"/>
<dbReference type="InterPro" id="IPR051368">
    <property type="entry name" value="SerProtInhib-TIL_Domain"/>
</dbReference>
<dbReference type="InterPro" id="IPR036084">
    <property type="entry name" value="Ser_inhib-like_sf"/>
</dbReference>
<dbReference type="InterPro" id="IPR002919">
    <property type="entry name" value="TIL_dom"/>
</dbReference>
<name>A0ABD6EDR2_9BILA</name>
<dbReference type="Gene3D" id="2.10.25.10">
    <property type="entry name" value="Laminin"/>
    <property type="match status" value="2"/>
</dbReference>
<keyword evidence="3" id="KW-1015">Disulfide bond</keyword>
<dbReference type="SUPFAM" id="SSF57567">
    <property type="entry name" value="Serine protease inhibitors"/>
    <property type="match status" value="2"/>
</dbReference>
<accession>A0ABD6EDR2</accession>
<dbReference type="PANTHER" id="PTHR23259">
    <property type="entry name" value="RIDDLE"/>
    <property type="match status" value="1"/>
</dbReference>
<evidence type="ECO:0000256" key="3">
    <source>
        <dbReference type="ARBA" id="ARBA00023157"/>
    </source>
</evidence>
<dbReference type="EMBL" id="JBGFUD010000954">
    <property type="protein sequence ID" value="MFH4975521.1"/>
    <property type="molecule type" value="Genomic_DNA"/>
</dbReference>
<feature type="chain" id="PRO_5044844004" description="TIL domain-containing protein" evidence="4">
    <location>
        <begin position="21"/>
        <end position="223"/>
    </location>
</feature>